<name>A0AAU9IFU6_9CILI</name>
<comment type="caution">
    <text evidence="1">The sequence shown here is derived from an EMBL/GenBank/DDBJ whole genome shotgun (WGS) entry which is preliminary data.</text>
</comment>
<dbReference type="EMBL" id="CAJZBQ010000010">
    <property type="protein sequence ID" value="CAG9313306.1"/>
    <property type="molecule type" value="Genomic_DNA"/>
</dbReference>
<dbReference type="Proteomes" id="UP001162131">
    <property type="component" value="Unassembled WGS sequence"/>
</dbReference>
<gene>
    <name evidence="1" type="ORF">BSTOLATCC_MIC8579</name>
</gene>
<protein>
    <recommendedName>
        <fullName evidence="3">Group II intron maturase-specific domain-containing protein</fullName>
    </recommendedName>
</protein>
<evidence type="ECO:0000313" key="1">
    <source>
        <dbReference type="EMBL" id="CAG9313306.1"/>
    </source>
</evidence>
<reference evidence="1" key="1">
    <citation type="submission" date="2021-09" db="EMBL/GenBank/DDBJ databases">
        <authorList>
            <consortium name="AG Swart"/>
            <person name="Singh M."/>
            <person name="Singh A."/>
            <person name="Seah K."/>
            <person name="Emmerich C."/>
        </authorList>
    </citation>
    <scope>NUCLEOTIDE SEQUENCE</scope>
    <source>
        <strain evidence="1">ATCC30299</strain>
    </source>
</reference>
<accession>A0AAU9IFU6</accession>
<organism evidence="1 2">
    <name type="scientific">Blepharisma stoltei</name>
    <dbReference type="NCBI Taxonomy" id="1481888"/>
    <lineage>
        <taxon>Eukaryota</taxon>
        <taxon>Sar</taxon>
        <taxon>Alveolata</taxon>
        <taxon>Ciliophora</taxon>
        <taxon>Postciliodesmatophora</taxon>
        <taxon>Heterotrichea</taxon>
        <taxon>Heterotrichida</taxon>
        <taxon>Blepharismidae</taxon>
        <taxon>Blepharisma</taxon>
    </lineage>
</organism>
<proteinExistence type="predicted"/>
<evidence type="ECO:0000313" key="2">
    <source>
        <dbReference type="Proteomes" id="UP001162131"/>
    </source>
</evidence>
<evidence type="ECO:0008006" key="3">
    <source>
        <dbReference type="Google" id="ProtNLM"/>
    </source>
</evidence>
<sequence length="205" mass="25049">MKNGDYYTYKEANKPNAHHFARNITNEIKSVKLKKSKRIELKTEKETLFIEKQKSSIIWLDDFSNSSNSIKTNYNKFQQHFWTKNFKYTDNSEAFINICKKQSRKQKILLNYPMVKQINKEWGEFFFSFEMNYKWYKQIIAIFQYIVVKYFRNFKRAQNWRGKKEWKIGCKKTKKRCLLNGLTKFTEAKEAVYNYLKWNPFKPKI</sequence>
<dbReference type="AlphaFoldDB" id="A0AAU9IFU6"/>
<keyword evidence="2" id="KW-1185">Reference proteome</keyword>